<dbReference type="Pfam" id="PF13180">
    <property type="entry name" value="PDZ_2"/>
    <property type="match status" value="1"/>
</dbReference>
<dbReference type="SMART" id="SM00228">
    <property type="entry name" value="PDZ"/>
    <property type="match status" value="1"/>
</dbReference>
<evidence type="ECO:0000256" key="3">
    <source>
        <dbReference type="ARBA" id="ARBA00022801"/>
    </source>
</evidence>
<dbReference type="PANTHER" id="PTHR22939:SF129">
    <property type="entry name" value="SERINE PROTEASE HTRA2, MITOCHONDRIAL"/>
    <property type="match status" value="1"/>
</dbReference>
<gene>
    <name evidence="6" type="ORF">A3B25_01910</name>
</gene>
<dbReference type="PRINTS" id="PR00834">
    <property type="entry name" value="PROTEASES2C"/>
</dbReference>
<dbReference type="GO" id="GO:0004252">
    <property type="term" value="F:serine-type endopeptidase activity"/>
    <property type="evidence" value="ECO:0007669"/>
    <property type="project" value="InterPro"/>
</dbReference>
<evidence type="ECO:0000259" key="5">
    <source>
        <dbReference type="SMART" id="SM00228"/>
    </source>
</evidence>
<evidence type="ECO:0000256" key="1">
    <source>
        <dbReference type="ARBA" id="ARBA00010541"/>
    </source>
</evidence>
<dbReference type="InterPro" id="IPR001940">
    <property type="entry name" value="Peptidase_S1C"/>
</dbReference>
<evidence type="ECO:0000313" key="6">
    <source>
        <dbReference type="EMBL" id="OGZ53103.1"/>
    </source>
</evidence>
<proteinExistence type="inferred from homology"/>
<dbReference type="AlphaFoldDB" id="A0A1G2GSC3"/>
<feature type="domain" description="PDZ" evidence="5">
    <location>
        <begin position="257"/>
        <end position="346"/>
    </location>
</feature>
<feature type="region of interest" description="Disordered" evidence="4">
    <location>
        <begin position="37"/>
        <end position="56"/>
    </location>
</feature>
<sequence>MLQEQITSTIEKVMPATVSIVITRHLEDLEKEMPRELYPFSPHGTANQKSRHERGSPWAAKIPKIFADNRGMIQVGGGSGFIVNQGGIILTNKHVVSDSKAEYSVITNDGRKFTATILSRDPINDVAILKIQASGLPVVQLGNAANLKLGEIVIATGNALGIFKNTVSMGIISGLSRSIMAQEDPKSPPQEMRGLIQTDAAINVGNSGGPLVNLVGQAIGINTAVVYGAQSISFAIPINAARRDIDDIQNYGRIRRPLLGVRYIMIDSNLKEKMNLPVHFGAMVIRETPHDPGVTPESPAEKAGLREKDIILEFNGSKLDCDHPIQDFLETMNVGDQVKLLVLRGEKKFDTIVKLSERI</sequence>
<dbReference type="Proteomes" id="UP000179106">
    <property type="component" value="Unassembled WGS sequence"/>
</dbReference>
<dbReference type="CDD" id="cd06779">
    <property type="entry name" value="cpPDZ_Deg_HtrA-like"/>
    <property type="match status" value="1"/>
</dbReference>
<organism evidence="6 7">
    <name type="scientific">Candidatus Ryanbacteria bacterium RIFCSPLOWO2_01_FULL_48_26</name>
    <dbReference type="NCBI Taxonomy" id="1802126"/>
    <lineage>
        <taxon>Bacteria</taxon>
        <taxon>Candidatus Ryaniibacteriota</taxon>
    </lineage>
</organism>
<comment type="similarity">
    <text evidence="1">Belongs to the peptidase S1C family.</text>
</comment>
<dbReference type="InterPro" id="IPR009003">
    <property type="entry name" value="Peptidase_S1_PA"/>
</dbReference>
<dbReference type="Pfam" id="PF13365">
    <property type="entry name" value="Trypsin_2"/>
    <property type="match status" value="1"/>
</dbReference>
<dbReference type="SUPFAM" id="SSF50156">
    <property type="entry name" value="PDZ domain-like"/>
    <property type="match status" value="1"/>
</dbReference>
<dbReference type="EMBL" id="MHNW01000030">
    <property type="protein sequence ID" value="OGZ53103.1"/>
    <property type="molecule type" value="Genomic_DNA"/>
</dbReference>
<comment type="caution">
    <text evidence="6">The sequence shown here is derived from an EMBL/GenBank/DDBJ whole genome shotgun (WGS) entry which is preliminary data.</text>
</comment>
<dbReference type="Gene3D" id="2.40.10.120">
    <property type="match status" value="1"/>
</dbReference>
<reference evidence="6 7" key="1">
    <citation type="journal article" date="2016" name="Nat. Commun.">
        <title>Thousands of microbial genomes shed light on interconnected biogeochemical processes in an aquifer system.</title>
        <authorList>
            <person name="Anantharaman K."/>
            <person name="Brown C.T."/>
            <person name="Hug L.A."/>
            <person name="Sharon I."/>
            <person name="Castelle C.J."/>
            <person name="Probst A.J."/>
            <person name="Thomas B.C."/>
            <person name="Singh A."/>
            <person name="Wilkins M.J."/>
            <person name="Karaoz U."/>
            <person name="Brodie E.L."/>
            <person name="Williams K.H."/>
            <person name="Hubbard S.S."/>
            <person name="Banfield J.F."/>
        </authorList>
    </citation>
    <scope>NUCLEOTIDE SEQUENCE [LARGE SCALE GENOMIC DNA]</scope>
</reference>
<dbReference type="STRING" id="1802126.A3B25_01910"/>
<dbReference type="Gene3D" id="2.30.42.10">
    <property type="match status" value="1"/>
</dbReference>
<evidence type="ECO:0000256" key="2">
    <source>
        <dbReference type="ARBA" id="ARBA00022670"/>
    </source>
</evidence>
<keyword evidence="3" id="KW-0378">Hydrolase</keyword>
<dbReference type="InterPro" id="IPR001478">
    <property type="entry name" value="PDZ"/>
</dbReference>
<protein>
    <recommendedName>
        <fullName evidence="5">PDZ domain-containing protein</fullName>
    </recommendedName>
</protein>
<dbReference type="GO" id="GO:0006508">
    <property type="term" value="P:proteolysis"/>
    <property type="evidence" value="ECO:0007669"/>
    <property type="project" value="UniProtKB-KW"/>
</dbReference>
<dbReference type="InterPro" id="IPR036034">
    <property type="entry name" value="PDZ_sf"/>
</dbReference>
<evidence type="ECO:0000256" key="4">
    <source>
        <dbReference type="SAM" id="MobiDB-lite"/>
    </source>
</evidence>
<dbReference type="PANTHER" id="PTHR22939">
    <property type="entry name" value="SERINE PROTEASE FAMILY S1C HTRA-RELATED"/>
    <property type="match status" value="1"/>
</dbReference>
<dbReference type="SUPFAM" id="SSF50494">
    <property type="entry name" value="Trypsin-like serine proteases"/>
    <property type="match status" value="1"/>
</dbReference>
<keyword evidence="2" id="KW-0645">Protease</keyword>
<evidence type="ECO:0000313" key="7">
    <source>
        <dbReference type="Proteomes" id="UP000179106"/>
    </source>
</evidence>
<name>A0A1G2GSC3_9BACT</name>
<accession>A0A1G2GSC3</accession>